<sequence>CSCVVYSSSDRPQGGTFTSPDFPKRYPPNIDCLLYTFIGHPDEIVVLTFHQFNIRRIWPEAICHAPNSGLPLSGRVYSRLSTANGIRPRSKIVLEGISSEISLRMVVY</sequence>
<dbReference type="Pfam" id="PF00431">
    <property type="entry name" value="CUB"/>
    <property type="match status" value="1"/>
</dbReference>
<dbReference type="Proteomes" id="UP000078540">
    <property type="component" value="Unassembled WGS sequence"/>
</dbReference>
<gene>
    <name evidence="3" type="ORF">ALC53_07996</name>
</gene>
<evidence type="ECO:0000313" key="3">
    <source>
        <dbReference type="EMBL" id="KYM81609.1"/>
    </source>
</evidence>
<proteinExistence type="predicted"/>
<accession>A0A195BBN6</accession>
<evidence type="ECO:0000313" key="4">
    <source>
        <dbReference type="Proteomes" id="UP000078540"/>
    </source>
</evidence>
<dbReference type="AlphaFoldDB" id="A0A195BBN6"/>
<evidence type="ECO:0000259" key="2">
    <source>
        <dbReference type="Pfam" id="PF00431"/>
    </source>
</evidence>
<reference evidence="3 4" key="1">
    <citation type="submission" date="2015-09" db="EMBL/GenBank/DDBJ databases">
        <title>Atta colombica WGS genome.</title>
        <authorList>
            <person name="Nygaard S."/>
            <person name="Hu H."/>
            <person name="Boomsma J."/>
            <person name="Zhang G."/>
        </authorList>
    </citation>
    <scope>NUCLEOTIDE SEQUENCE [LARGE SCALE GENOMIC DNA]</scope>
    <source>
        <strain evidence="3">Treedump-2</strain>
        <tissue evidence="3">Whole body</tissue>
    </source>
</reference>
<keyword evidence="4" id="KW-1185">Reference proteome</keyword>
<organism evidence="3 4">
    <name type="scientific">Atta colombica</name>
    <dbReference type="NCBI Taxonomy" id="520822"/>
    <lineage>
        <taxon>Eukaryota</taxon>
        <taxon>Metazoa</taxon>
        <taxon>Ecdysozoa</taxon>
        <taxon>Arthropoda</taxon>
        <taxon>Hexapoda</taxon>
        <taxon>Insecta</taxon>
        <taxon>Pterygota</taxon>
        <taxon>Neoptera</taxon>
        <taxon>Endopterygota</taxon>
        <taxon>Hymenoptera</taxon>
        <taxon>Apocrita</taxon>
        <taxon>Aculeata</taxon>
        <taxon>Formicoidea</taxon>
        <taxon>Formicidae</taxon>
        <taxon>Myrmicinae</taxon>
        <taxon>Atta</taxon>
    </lineage>
</organism>
<dbReference type="Gene3D" id="2.60.120.290">
    <property type="entry name" value="Spermadhesin, CUB domain"/>
    <property type="match status" value="1"/>
</dbReference>
<dbReference type="EMBL" id="KQ976532">
    <property type="protein sequence ID" value="KYM81609.1"/>
    <property type="molecule type" value="Genomic_DNA"/>
</dbReference>
<protein>
    <recommendedName>
        <fullName evidence="2">CUB domain-containing protein</fullName>
    </recommendedName>
</protein>
<feature type="domain" description="CUB" evidence="2">
    <location>
        <begin position="14"/>
        <end position="55"/>
    </location>
</feature>
<dbReference type="InterPro" id="IPR035914">
    <property type="entry name" value="Sperma_CUB_dom_sf"/>
</dbReference>
<keyword evidence="1" id="KW-1015">Disulfide bond</keyword>
<evidence type="ECO:0000256" key="1">
    <source>
        <dbReference type="ARBA" id="ARBA00023157"/>
    </source>
</evidence>
<name>A0A195BBN6_9HYME</name>
<feature type="non-terminal residue" evidence="3">
    <location>
        <position position="1"/>
    </location>
</feature>
<dbReference type="InterPro" id="IPR000859">
    <property type="entry name" value="CUB_dom"/>
</dbReference>
<dbReference type="SUPFAM" id="SSF49854">
    <property type="entry name" value="Spermadhesin, CUB domain"/>
    <property type="match status" value="1"/>
</dbReference>